<dbReference type="AlphaFoldDB" id="I7M806"/>
<accession>I7M806</accession>
<keyword evidence="2" id="KW-0378">Hydrolase</keyword>
<gene>
    <name evidence="2" type="ORF">TTHERM_00189450</name>
</gene>
<dbReference type="KEGG" id="tet:TTHERM_00189450"/>
<sequence length="384" mass="43924">MEVRVIKNTSFPVDLNTVFSEDDKFLGTFECKEYRLTRKFIEGKGIAMRLYYNHMEPIVKPKKATLIIVHGFGEHSGKFLDFGEFFVLQGFDVHFIDLRGFGYSGGARGVSVIEDMIADIEMCMRQVQEGLPLFLFGHSLGGLLVTSLGARNPHIKIAGIIANAPLLGLPKDRNIDIFKMFTLKLVGDFLGDIVANSMINLTALTQNDRFLRTALEDKLMIPFLGAKMAKSMLWAIEMIQQQAKEFKFPIFVMHGNSDFVTNHLDSINFYENCSSNDKKIKLFEGGYHQMQHDHQVGEIQKLIVEWMDERVPHSVKFDKNFKVTYKSHLQDNFARSIKRNIMIAVALVVYLILLKKILQKFPSAPLLQKILFPLFYSTLKNLKQ</sequence>
<organism evidence="2 3">
    <name type="scientific">Tetrahymena thermophila (strain SB210)</name>
    <dbReference type="NCBI Taxonomy" id="312017"/>
    <lineage>
        <taxon>Eukaryota</taxon>
        <taxon>Sar</taxon>
        <taxon>Alveolata</taxon>
        <taxon>Ciliophora</taxon>
        <taxon>Intramacronucleata</taxon>
        <taxon>Oligohymenophorea</taxon>
        <taxon>Hymenostomatida</taxon>
        <taxon>Tetrahymenina</taxon>
        <taxon>Tetrahymenidae</taxon>
        <taxon>Tetrahymena</taxon>
    </lineage>
</organism>
<dbReference type="InterPro" id="IPR051044">
    <property type="entry name" value="MAG_DAG_Lipase"/>
</dbReference>
<evidence type="ECO:0000259" key="1">
    <source>
        <dbReference type="Pfam" id="PF12146"/>
    </source>
</evidence>
<dbReference type="HOGENOM" id="CLU_026209_7_3_1"/>
<name>I7M806_TETTS</name>
<dbReference type="eggNOG" id="KOG1455">
    <property type="taxonomic scope" value="Eukaryota"/>
</dbReference>
<dbReference type="RefSeq" id="XP_001016621.2">
    <property type="nucleotide sequence ID" value="XM_001016621.3"/>
</dbReference>
<dbReference type="GO" id="GO:0016787">
    <property type="term" value="F:hydrolase activity"/>
    <property type="evidence" value="ECO:0007669"/>
    <property type="project" value="UniProtKB-KW"/>
</dbReference>
<dbReference type="Proteomes" id="UP000009168">
    <property type="component" value="Unassembled WGS sequence"/>
</dbReference>
<evidence type="ECO:0000313" key="3">
    <source>
        <dbReference type="Proteomes" id="UP000009168"/>
    </source>
</evidence>
<protein>
    <submittedName>
        <fullName evidence="2">Alpha/beta fold hydrolase</fullName>
    </submittedName>
</protein>
<dbReference type="InterPro" id="IPR029058">
    <property type="entry name" value="AB_hydrolase_fold"/>
</dbReference>
<keyword evidence="3" id="KW-1185">Reference proteome</keyword>
<feature type="domain" description="Serine aminopeptidase S33" evidence="1">
    <location>
        <begin position="61"/>
        <end position="294"/>
    </location>
</feature>
<proteinExistence type="predicted"/>
<dbReference type="InterPro" id="IPR022742">
    <property type="entry name" value="Hydrolase_4"/>
</dbReference>
<reference evidence="3" key="1">
    <citation type="journal article" date="2006" name="PLoS Biol.">
        <title>Macronuclear genome sequence of the ciliate Tetrahymena thermophila, a model eukaryote.</title>
        <authorList>
            <person name="Eisen J.A."/>
            <person name="Coyne R.S."/>
            <person name="Wu M."/>
            <person name="Wu D."/>
            <person name="Thiagarajan M."/>
            <person name="Wortman J.R."/>
            <person name="Badger J.H."/>
            <person name="Ren Q."/>
            <person name="Amedeo P."/>
            <person name="Jones K.M."/>
            <person name="Tallon L.J."/>
            <person name="Delcher A.L."/>
            <person name="Salzberg S.L."/>
            <person name="Silva J.C."/>
            <person name="Haas B.J."/>
            <person name="Majoros W.H."/>
            <person name="Farzad M."/>
            <person name="Carlton J.M."/>
            <person name="Smith R.K. Jr."/>
            <person name="Garg J."/>
            <person name="Pearlman R.E."/>
            <person name="Karrer K.M."/>
            <person name="Sun L."/>
            <person name="Manning G."/>
            <person name="Elde N.C."/>
            <person name="Turkewitz A.P."/>
            <person name="Asai D.J."/>
            <person name="Wilkes D.E."/>
            <person name="Wang Y."/>
            <person name="Cai H."/>
            <person name="Collins K."/>
            <person name="Stewart B.A."/>
            <person name="Lee S.R."/>
            <person name="Wilamowska K."/>
            <person name="Weinberg Z."/>
            <person name="Ruzzo W.L."/>
            <person name="Wloga D."/>
            <person name="Gaertig J."/>
            <person name="Frankel J."/>
            <person name="Tsao C.-C."/>
            <person name="Gorovsky M.A."/>
            <person name="Keeling P.J."/>
            <person name="Waller R.F."/>
            <person name="Patron N.J."/>
            <person name="Cherry J.M."/>
            <person name="Stover N.A."/>
            <person name="Krieger C.J."/>
            <person name="del Toro C."/>
            <person name="Ryder H.F."/>
            <person name="Williamson S.C."/>
            <person name="Barbeau R.A."/>
            <person name="Hamilton E.P."/>
            <person name="Orias E."/>
        </authorList>
    </citation>
    <scope>NUCLEOTIDE SEQUENCE [LARGE SCALE GENOMIC DNA]</scope>
    <source>
        <strain evidence="3">SB210</strain>
    </source>
</reference>
<dbReference type="OrthoDB" id="2498029at2759"/>
<dbReference type="ESTHER" id="tetts-q23is4">
    <property type="family name" value="Monoglyceridelipase_lysophospholip"/>
</dbReference>
<dbReference type="OMA" id="TFECKEY"/>
<dbReference type="InParanoid" id="I7M806"/>
<dbReference type="FunFam" id="3.40.50.1820:FF:000117">
    <property type="entry name" value="Monoglyceride lipase, putative"/>
    <property type="match status" value="1"/>
</dbReference>
<dbReference type="STRING" id="312017.I7M806"/>
<dbReference type="Gene3D" id="3.40.50.1820">
    <property type="entry name" value="alpha/beta hydrolase"/>
    <property type="match status" value="1"/>
</dbReference>
<dbReference type="FunCoup" id="I7M806">
    <property type="interactions" value="9"/>
</dbReference>
<dbReference type="GeneID" id="7825898"/>
<evidence type="ECO:0000313" key="2">
    <source>
        <dbReference type="EMBL" id="EAR96376.2"/>
    </source>
</evidence>
<dbReference type="PANTHER" id="PTHR11614">
    <property type="entry name" value="PHOSPHOLIPASE-RELATED"/>
    <property type="match status" value="1"/>
</dbReference>
<dbReference type="Pfam" id="PF12146">
    <property type="entry name" value="Hydrolase_4"/>
    <property type="match status" value="1"/>
</dbReference>
<dbReference type="SUPFAM" id="SSF53474">
    <property type="entry name" value="alpha/beta-Hydrolases"/>
    <property type="match status" value="1"/>
</dbReference>
<dbReference type="EMBL" id="GG662693">
    <property type="protein sequence ID" value="EAR96376.2"/>
    <property type="molecule type" value="Genomic_DNA"/>
</dbReference>